<protein>
    <submittedName>
        <fullName evidence="1">Uncharacterized protein</fullName>
    </submittedName>
</protein>
<gene>
    <name evidence="1" type="ORF">A2Y75_07075</name>
</gene>
<comment type="caution">
    <text evidence="1">The sequence shown here is derived from an EMBL/GenBank/DDBJ whole genome shotgun (WGS) entry which is preliminary data.</text>
</comment>
<organism evidence="1 2">
    <name type="scientific">Candidatus Solincola sediminis</name>
    <dbReference type="NCBI Taxonomy" id="1797199"/>
    <lineage>
        <taxon>Bacteria</taxon>
        <taxon>Bacillati</taxon>
        <taxon>Actinomycetota</taxon>
        <taxon>Candidatus Geothermincolia</taxon>
        <taxon>Candidatus Geothermincolales</taxon>
        <taxon>Candidatus Geothermincolaceae</taxon>
        <taxon>Candidatus Solincola</taxon>
    </lineage>
</organism>
<accession>A0A1F2WJA7</accession>
<dbReference type="Proteomes" id="UP000177876">
    <property type="component" value="Unassembled WGS sequence"/>
</dbReference>
<reference evidence="1 2" key="1">
    <citation type="journal article" date="2016" name="Nat. Commun.">
        <title>Thousands of microbial genomes shed light on interconnected biogeochemical processes in an aquifer system.</title>
        <authorList>
            <person name="Anantharaman K."/>
            <person name="Brown C.T."/>
            <person name="Hug L.A."/>
            <person name="Sharon I."/>
            <person name="Castelle C.J."/>
            <person name="Probst A.J."/>
            <person name="Thomas B.C."/>
            <person name="Singh A."/>
            <person name="Wilkins M.J."/>
            <person name="Karaoz U."/>
            <person name="Brodie E.L."/>
            <person name="Williams K.H."/>
            <person name="Hubbard S.S."/>
            <person name="Banfield J.F."/>
        </authorList>
    </citation>
    <scope>NUCLEOTIDE SEQUENCE [LARGE SCALE GENOMIC DNA]</scope>
</reference>
<name>A0A1F2WJA7_9ACTN</name>
<dbReference type="AlphaFoldDB" id="A0A1F2WJA7"/>
<dbReference type="STRING" id="1797197.A2Y75_07075"/>
<sequence>MPLLVSRGLDWNENGSMTLAMSPMERMVFFESDTIDNLFRGVEKLIGIPIGHLVIESRARETKRYIERTFPPKMRNAAAFKYMTGHALDPSITREERETHLAAIKNITQIIINISRIYGYGDQRLSNLWETDGDYPWRTQVIRNPYSVLFIAADNIGSVEVFEETDMRVEYEAIEEDTYKIEVRPGTHLVALKERLKRKRYSFKPGDISYDRCPQCGAPAEAASPRWSREDGTYTDPVTGRRMAIFGPSSMDSVLSDLELELGESIPETIIEAQRQYVKEAWGGERWNRAASDFRKMLALRGLGNLVEFEGDRNHLTQRIQNACLHLPVIGMTQALVELAYSVESSTHEWELADDGDLNITIIVR</sequence>
<proteinExistence type="predicted"/>
<evidence type="ECO:0000313" key="2">
    <source>
        <dbReference type="Proteomes" id="UP000177876"/>
    </source>
</evidence>
<evidence type="ECO:0000313" key="1">
    <source>
        <dbReference type="EMBL" id="OFW56914.1"/>
    </source>
</evidence>
<dbReference type="EMBL" id="MELK01000040">
    <property type="protein sequence ID" value="OFW56914.1"/>
    <property type="molecule type" value="Genomic_DNA"/>
</dbReference>